<dbReference type="Proteomes" id="UP000092484">
    <property type="component" value="Unassembled WGS sequence"/>
</dbReference>
<evidence type="ECO:0000313" key="3">
    <source>
        <dbReference type="Proteomes" id="UP000092484"/>
    </source>
</evidence>
<evidence type="ECO:0000313" key="2">
    <source>
        <dbReference type="EMBL" id="OBV10223.1"/>
    </source>
</evidence>
<comment type="caution">
    <text evidence="2">The sequence shown here is derived from an EMBL/GenBank/DDBJ whole genome shotgun (WGS) entry which is preliminary data.</text>
</comment>
<feature type="compositionally biased region" description="Polar residues" evidence="1">
    <location>
        <begin position="107"/>
        <end position="116"/>
    </location>
</feature>
<protein>
    <submittedName>
        <fullName evidence="2">Uncharacterized protein</fullName>
    </submittedName>
</protein>
<sequence>MGLFVVRAGAALCPSRRTKNFLGGGNSGTQKRLHGQHRRVPPCSLFHESHGTSGLPSICTPPRKACIARNLRIAAHIGRRAPESIRKHPGPAPRTIPYPASACHGSAGTNRGRQAS</sequence>
<name>A0A1A7BCG9_9SPHN</name>
<keyword evidence="3" id="KW-1185">Reference proteome</keyword>
<dbReference type="AlphaFoldDB" id="A0A1A7BCG9"/>
<feature type="region of interest" description="Disordered" evidence="1">
    <location>
        <begin position="18"/>
        <end position="38"/>
    </location>
</feature>
<reference evidence="2 3" key="1">
    <citation type="submission" date="2016-06" db="EMBL/GenBank/DDBJ databases">
        <title>Genome sequence of Porphyrobacter dokdonensis DSW-74.</title>
        <authorList>
            <person name="Kim J.F."/>
            <person name="Song J.Y."/>
        </authorList>
    </citation>
    <scope>NUCLEOTIDE SEQUENCE [LARGE SCALE GENOMIC DNA]</scope>
    <source>
        <strain evidence="2 3">DSW-74</strain>
    </source>
</reference>
<accession>A0A1A7BCG9</accession>
<evidence type="ECO:0000256" key="1">
    <source>
        <dbReference type="SAM" id="MobiDB-lite"/>
    </source>
</evidence>
<feature type="region of interest" description="Disordered" evidence="1">
    <location>
        <begin position="78"/>
        <end position="116"/>
    </location>
</feature>
<gene>
    <name evidence="2" type="ORF">I603_2185</name>
</gene>
<dbReference type="STRING" id="1300349.I603_2185"/>
<proteinExistence type="predicted"/>
<dbReference type="EMBL" id="LZYB01000006">
    <property type="protein sequence ID" value="OBV10223.1"/>
    <property type="molecule type" value="Genomic_DNA"/>
</dbReference>
<organism evidence="2 3">
    <name type="scientific">Erythrobacter dokdonensis DSW-74</name>
    <dbReference type="NCBI Taxonomy" id="1300349"/>
    <lineage>
        <taxon>Bacteria</taxon>
        <taxon>Pseudomonadati</taxon>
        <taxon>Pseudomonadota</taxon>
        <taxon>Alphaproteobacteria</taxon>
        <taxon>Sphingomonadales</taxon>
        <taxon>Erythrobacteraceae</taxon>
        <taxon>Erythrobacter/Porphyrobacter group</taxon>
        <taxon>Erythrobacter</taxon>
    </lineage>
</organism>